<dbReference type="Pfam" id="PF12978">
    <property type="entry name" value="DUF3862"/>
    <property type="match status" value="1"/>
</dbReference>
<keyword evidence="1 2" id="KW-0732">Signal</keyword>
<evidence type="ECO:0008006" key="5">
    <source>
        <dbReference type="Google" id="ProtNLM"/>
    </source>
</evidence>
<sequence>MKKRWQIITIVFLGIFLSACSNHASQNHAHSKANQVAPITRADYNHIKLANITTPNKGGTSQSAIIRRFGKPSATKTISITGQSKKHAVQYTWHHLAKSFKATSLTVEFLSKHAVSKSYLLANNQRKLTAASTLNAIKPGTSYQQVMNRLGFPVSESKTGSGRSMATDVLYVTNKKGNATSLMFIANKLQSKTSTKVN</sequence>
<dbReference type="RefSeq" id="WP_203629747.1">
    <property type="nucleotide sequence ID" value="NZ_BNJR01000011.1"/>
</dbReference>
<proteinExistence type="predicted"/>
<feature type="signal peptide" evidence="2">
    <location>
        <begin position="1"/>
        <end position="24"/>
    </location>
</feature>
<evidence type="ECO:0000313" key="4">
    <source>
        <dbReference type="Proteomes" id="UP000604765"/>
    </source>
</evidence>
<comment type="caution">
    <text evidence="3">The sequence shown here is derived from an EMBL/GenBank/DDBJ whole genome shotgun (WGS) entry which is preliminary data.</text>
</comment>
<gene>
    <name evidence="3" type="ORF">YK48G_11330</name>
</gene>
<dbReference type="EMBL" id="BNJR01000011">
    <property type="protein sequence ID" value="GHP13708.1"/>
    <property type="molecule type" value="Genomic_DNA"/>
</dbReference>
<evidence type="ECO:0000313" key="3">
    <source>
        <dbReference type="EMBL" id="GHP13708.1"/>
    </source>
</evidence>
<evidence type="ECO:0000256" key="1">
    <source>
        <dbReference type="ARBA" id="ARBA00022729"/>
    </source>
</evidence>
<organism evidence="3 4">
    <name type="scientific">Lentilactobacillus fungorum</name>
    <dbReference type="NCBI Taxonomy" id="2201250"/>
    <lineage>
        <taxon>Bacteria</taxon>
        <taxon>Bacillati</taxon>
        <taxon>Bacillota</taxon>
        <taxon>Bacilli</taxon>
        <taxon>Lactobacillales</taxon>
        <taxon>Lactobacillaceae</taxon>
        <taxon>Lentilactobacillus</taxon>
    </lineage>
</organism>
<name>A0ABQ3VYB0_9LACO</name>
<dbReference type="Proteomes" id="UP000604765">
    <property type="component" value="Unassembled WGS sequence"/>
</dbReference>
<dbReference type="PROSITE" id="PS51257">
    <property type="entry name" value="PROKAR_LIPOPROTEIN"/>
    <property type="match status" value="1"/>
</dbReference>
<evidence type="ECO:0000256" key="2">
    <source>
        <dbReference type="SAM" id="SignalP"/>
    </source>
</evidence>
<dbReference type="InterPro" id="IPR024418">
    <property type="entry name" value="DUF3862"/>
</dbReference>
<protein>
    <recommendedName>
        <fullName evidence="5">DUF3862 domain-containing protein</fullName>
    </recommendedName>
</protein>
<reference evidence="3 4" key="1">
    <citation type="journal article" date="2021" name="Int. J. Syst. Evol. Microbiol.">
        <title>Lentilactobacillus fungorum sp. nov., isolated from spent mushroom substrates.</title>
        <authorList>
            <person name="Tohno M."/>
            <person name="Tanizawa Y."/>
            <person name="Kojima Y."/>
            <person name="Sakamoto M."/>
            <person name="Ohkuma M."/>
            <person name="Kobayashi H."/>
        </authorList>
    </citation>
    <scope>NUCLEOTIDE SEQUENCE [LARGE SCALE GENOMIC DNA]</scope>
    <source>
        <strain evidence="3 4">YK48G</strain>
    </source>
</reference>
<dbReference type="InterPro" id="IPR037873">
    <property type="entry name" value="BamE-like"/>
</dbReference>
<dbReference type="Gene3D" id="3.30.1450.10">
    <property type="match status" value="2"/>
</dbReference>
<keyword evidence="4" id="KW-1185">Reference proteome</keyword>
<accession>A0ABQ3VYB0</accession>
<feature type="chain" id="PRO_5047479151" description="DUF3862 domain-containing protein" evidence="2">
    <location>
        <begin position="25"/>
        <end position="198"/>
    </location>
</feature>